<comment type="caution">
    <text evidence="1">The sequence shown here is derived from an EMBL/GenBank/DDBJ whole genome shotgun (WGS) entry which is preliminary data.</text>
</comment>
<name>A0A8X6XVG4_9ARAC</name>
<dbReference type="Proteomes" id="UP000886998">
    <property type="component" value="Unassembled WGS sequence"/>
</dbReference>
<keyword evidence="2" id="KW-1185">Reference proteome</keyword>
<reference evidence="1" key="1">
    <citation type="submission" date="2020-08" db="EMBL/GenBank/DDBJ databases">
        <title>Multicomponent nature underlies the extraordinary mechanical properties of spider dragline silk.</title>
        <authorList>
            <person name="Kono N."/>
            <person name="Nakamura H."/>
            <person name="Mori M."/>
            <person name="Yoshida Y."/>
            <person name="Ohtoshi R."/>
            <person name="Malay A.D."/>
            <person name="Moran D.A.P."/>
            <person name="Tomita M."/>
            <person name="Numata K."/>
            <person name="Arakawa K."/>
        </authorList>
    </citation>
    <scope>NUCLEOTIDE SEQUENCE</scope>
</reference>
<sequence length="40" mass="4335">ASGTTKAFIATADFEIKIPLFQPRKSFPSWLPSLEGDPGL</sequence>
<dbReference type="AlphaFoldDB" id="A0A8X6XVG4"/>
<dbReference type="EMBL" id="BMAV01012830">
    <property type="protein sequence ID" value="GFY59818.1"/>
    <property type="molecule type" value="Genomic_DNA"/>
</dbReference>
<feature type="non-terminal residue" evidence="1">
    <location>
        <position position="1"/>
    </location>
</feature>
<organism evidence="1 2">
    <name type="scientific">Trichonephila inaurata madagascariensis</name>
    <dbReference type="NCBI Taxonomy" id="2747483"/>
    <lineage>
        <taxon>Eukaryota</taxon>
        <taxon>Metazoa</taxon>
        <taxon>Ecdysozoa</taxon>
        <taxon>Arthropoda</taxon>
        <taxon>Chelicerata</taxon>
        <taxon>Arachnida</taxon>
        <taxon>Araneae</taxon>
        <taxon>Araneomorphae</taxon>
        <taxon>Entelegynae</taxon>
        <taxon>Araneoidea</taxon>
        <taxon>Nephilidae</taxon>
        <taxon>Trichonephila</taxon>
        <taxon>Trichonephila inaurata</taxon>
    </lineage>
</organism>
<proteinExistence type="predicted"/>
<gene>
    <name evidence="1" type="ORF">TNIN_100841</name>
</gene>
<protein>
    <submittedName>
        <fullName evidence="1">Uncharacterized protein</fullName>
    </submittedName>
</protein>
<accession>A0A8X6XVG4</accession>
<evidence type="ECO:0000313" key="1">
    <source>
        <dbReference type="EMBL" id="GFY59818.1"/>
    </source>
</evidence>
<evidence type="ECO:0000313" key="2">
    <source>
        <dbReference type="Proteomes" id="UP000886998"/>
    </source>
</evidence>